<dbReference type="Proteomes" id="UP001178507">
    <property type="component" value="Unassembled WGS sequence"/>
</dbReference>
<protein>
    <submittedName>
        <fullName evidence="1">Uncharacterized protein</fullName>
    </submittedName>
</protein>
<gene>
    <name evidence="1" type="ORF">EVOR1521_LOCUS10833</name>
</gene>
<proteinExistence type="predicted"/>
<name>A0AA36IAQ6_9DINO</name>
<comment type="caution">
    <text evidence="1">The sequence shown here is derived from an EMBL/GenBank/DDBJ whole genome shotgun (WGS) entry which is preliminary data.</text>
</comment>
<keyword evidence="2" id="KW-1185">Reference proteome</keyword>
<accession>A0AA36IAQ6</accession>
<evidence type="ECO:0000313" key="1">
    <source>
        <dbReference type="EMBL" id="CAJ1383827.1"/>
    </source>
</evidence>
<reference evidence="1" key="1">
    <citation type="submission" date="2023-08" db="EMBL/GenBank/DDBJ databases">
        <authorList>
            <person name="Chen Y."/>
            <person name="Shah S."/>
            <person name="Dougan E. K."/>
            <person name="Thang M."/>
            <person name="Chan C."/>
        </authorList>
    </citation>
    <scope>NUCLEOTIDE SEQUENCE</scope>
</reference>
<organism evidence="1 2">
    <name type="scientific">Effrenium voratum</name>
    <dbReference type="NCBI Taxonomy" id="2562239"/>
    <lineage>
        <taxon>Eukaryota</taxon>
        <taxon>Sar</taxon>
        <taxon>Alveolata</taxon>
        <taxon>Dinophyceae</taxon>
        <taxon>Suessiales</taxon>
        <taxon>Symbiodiniaceae</taxon>
        <taxon>Effrenium</taxon>
    </lineage>
</organism>
<evidence type="ECO:0000313" key="2">
    <source>
        <dbReference type="Proteomes" id="UP001178507"/>
    </source>
</evidence>
<dbReference type="EMBL" id="CAUJNA010001053">
    <property type="protein sequence ID" value="CAJ1383827.1"/>
    <property type="molecule type" value="Genomic_DNA"/>
</dbReference>
<dbReference type="AlphaFoldDB" id="A0AA36IAQ6"/>
<sequence>MPAEPQEVMDADSALKRVPAIKQLEQALEQKSQMSANSFKAKVGERLERARKKAQDIKTRTVTIVKEPEFQKLTISTGTGVIVLGACGGAFGIATGVVLGSAAGVAPALATFGLSIPAGAICGGAAGLLIGTTAGSTAGGAGGFCLYKYRVQIKDGVIQVKVKALNAFEAGRDKAKGTASRTKLAIESTAAQAREKANVTVALAKEKSTEAVKLVKAKAGDAFTYATSTRTGVSSVSALLGGAVGTATGGACGALAGGAVGMVPAIFTFGLSIPVGATIGLVAGATTAGGAGAVGGGAVGFAGFTYREEIQKSASYLHKKGMDSAEQVKSRVKSLVGAGTGGTA</sequence>